<gene>
    <name evidence="2" type="ORF">V6x_18130</name>
</gene>
<keyword evidence="1" id="KW-0732">Signal</keyword>
<organism evidence="2 3">
    <name type="scientific">Gimesia chilikensis</name>
    <dbReference type="NCBI Taxonomy" id="2605989"/>
    <lineage>
        <taxon>Bacteria</taxon>
        <taxon>Pseudomonadati</taxon>
        <taxon>Planctomycetota</taxon>
        <taxon>Planctomycetia</taxon>
        <taxon>Planctomycetales</taxon>
        <taxon>Planctomycetaceae</taxon>
        <taxon>Gimesia</taxon>
    </lineage>
</organism>
<feature type="signal peptide" evidence="1">
    <location>
        <begin position="1"/>
        <end position="19"/>
    </location>
</feature>
<evidence type="ECO:0000256" key="1">
    <source>
        <dbReference type="SAM" id="SignalP"/>
    </source>
</evidence>
<reference evidence="2 3" key="1">
    <citation type="submission" date="2019-02" db="EMBL/GenBank/DDBJ databases">
        <title>Deep-cultivation of Planctomycetes and their phenomic and genomic characterization uncovers novel biology.</title>
        <authorList>
            <person name="Wiegand S."/>
            <person name="Jogler M."/>
            <person name="Boedeker C."/>
            <person name="Pinto D."/>
            <person name="Vollmers J."/>
            <person name="Rivas-Marin E."/>
            <person name="Kohn T."/>
            <person name="Peeters S.H."/>
            <person name="Heuer A."/>
            <person name="Rast P."/>
            <person name="Oberbeckmann S."/>
            <person name="Bunk B."/>
            <person name="Jeske O."/>
            <person name="Meyerdierks A."/>
            <person name="Storesund J.E."/>
            <person name="Kallscheuer N."/>
            <person name="Luecker S."/>
            <person name="Lage O.M."/>
            <person name="Pohl T."/>
            <person name="Merkel B.J."/>
            <person name="Hornburger P."/>
            <person name="Mueller R.-W."/>
            <person name="Bruemmer F."/>
            <person name="Labrenz M."/>
            <person name="Spormann A.M."/>
            <person name="Op den Camp H."/>
            <person name="Overmann J."/>
            <person name="Amann R."/>
            <person name="Jetten M.S.M."/>
            <person name="Mascher T."/>
            <person name="Medema M.H."/>
            <person name="Devos D.P."/>
            <person name="Kaster A.-K."/>
            <person name="Ovreas L."/>
            <person name="Rohde M."/>
            <person name="Galperin M.Y."/>
            <person name="Jogler C."/>
        </authorList>
    </citation>
    <scope>NUCLEOTIDE SEQUENCE [LARGE SCALE GENOMIC DNA]</scope>
    <source>
        <strain evidence="2 3">V6</strain>
    </source>
</reference>
<dbReference type="EMBL" id="CP036347">
    <property type="protein sequence ID" value="QDU02112.1"/>
    <property type="molecule type" value="Genomic_DNA"/>
</dbReference>
<proteinExistence type="predicted"/>
<dbReference type="Gene3D" id="3.80.10.10">
    <property type="entry name" value="Ribonuclease Inhibitor"/>
    <property type="match status" value="1"/>
</dbReference>
<protein>
    <recommendedName>
        <fullName evidence="4">Leucine Rich repeats (2 copies)</fullName>
    </recommendedName>
</protein>
<evidence type="ECO:0008006" key="4">
    <source>
        <dbReference type="Google" id="ProtNLM"/>
    </source>
</evidence>
<dbReference type="RefSeq" id="WP_145038631.1">
    <property type="nucleotide sequence ID" value="NZ_CP036347.1"/>
</dbReference>
<accession>A0A517WA33</accession>
<dbReference type="SUPFAM" id="SSF52047">
    <property type="entry name" value="RNI-like"/>
    <property type="match status" value="1"/>
</dbReference>
<name>A0A517WA33_9PLAN</name>
<dbReference type="Proteomes" id="UP000320722">
    <property type="component" value="Chromosome"/>
</dbReference>
<evidence type="ECO:0000313" key="3">
    <source>
        <dbReference type="Proteomes" id="UP000320722"/>
    </source>
</evidence>
<dbReference type="InterPro" id="IPR032675">
    <property type="entry name" value="LRR_dom_sf"/>
</dbReference>
<evidence type="ECO:0000313" key="2">
    <source>
        <dbReference type="EMBL" id="QDU02112.1"/>
    </source>
</evidence>
<dbReference type="AlphaFoldDB" id="A0A517WA33"/>
<sequence length="178" mass="19966" precursor="true">MQRKIVFIAIMSIAVNAFAAAPPPYGKLTVTENLIRQEIIRLGGDWESGAKPAIVSFRGDKFTSRHFEMLTHLPAMKYFHADGCAVDPFALACLTQVRQLDRLDIVNCQLKTTSFSLLRGNRELREILFDSVVIPETLLNELAQLQQLRKITLIECQGITGKQLATLKSALPDVQFEH</sequence>
<feature type="chain" id="PRO_5021986968" description="Leucine Rich repeats (2 copies)" evidence="1">
    <location>
        <begin position="20"/>
        <end position="178"/>
    </location>
</feature>